<dbReference type="Gene3D" id="2.10.10.20">
    <property type="entry name" value="Carbohydrate-binding module superfamily 5/12"/>
    <property type="match status" value="2"/>
</dbReference>
<keyword evidence="2" id="KW-0472">Membrane</keyword>
<organism evidence="4 5">
    <name type="scientific">Ferrimicrobium acidiphilum</name>
    <dbReference type="NCBI Taxonomy" id="121039"/>
    <lineage>
        <taxon>Bacteria</taxon>
        <taxon>Bacillati</taxon>
        <taxon>Actinomycetota</taxon>
        <taxon>Acidimicrobiia</taxon>
        <taxon>Acidimicrobiales</taxon>
        <taxon>Acidimicrobiaceae</taxon>
        <taxon>Ferrimicrobium</taxon>
    </lineage>
</organism>
<dbReference type="InterPro" id="IPR036573">
    <property type="entry name" value="CBM_sf_5/12"/>
</dbReference>
<reference evidence="4 5" key="1">
    <citation type="submission" date="2024-07" db="EMBL/GenBank/DDBJ databases">
        <title>Draft Genome Sequence of Ferrimicrobium acidiphilum Strain YE2023, Isolated from a Pulp of Bioleach Reactor.</title>
        <authorList>
            <person name="Elkina Y.A."/>
            <person name="Bulaeva A.G."/>
            <person name="Beletsky A.V."/>
            <person name="Mardanov A.V."/>
        </authorList>
    </citation>
    <scope>NUCLEOTIDE SEQUENCE [LARGE SCALE GENOMIC DNA]</scope>
    <source>
        <strain evidence="4 5">YE2023</strain>
    </source>
</reference>
<proteinExistence type="predicted"/>
<keyword evidence="1" id="KW-0378">Hydrolase</keyword>
<protein>
    <submittedName>
        <fullName evidence="4">Chitinase</fullName>
    </submittedName>
</protein>
<dbReference type="InterPro" id="IPR052750">
    <property type="entry name" value="GH18_Chitinase"/>
</dbReference>
<evidence type="ECO:0000259" key="3">
    <source>
        <dbReference type="SMART" id="SM00495"/>
    </source>
</evidence>
<dbReference type="Proteomes" id="UP001560267">
    <property type="component" value="Unassembled WGS sequence"/>
</dbReference>
<dbReference type="CDD" id="cd12215">
    <property type="entry name" value="ChiC_BD"/>
    <property type="match status" value="2"/>
</dbReference>
<dbReference type="PANTHER" id="PTHR42976">
    <property type="entry name" value="BIFUNCTIONAL CHITINASE/LYSOZYME-RELATED"/>
    <property type="match status" value="1"/>
</dbReference>
<evidence type="ECO:0000313" key="4">
    <source>
        <dbReference type="EMBL" id="MEX6430620.1"/>
    </source>
</evidence>
<keyword evidence="2" id="KW-0812">Transmembrane</keyword>
<dbReference type="InterPro" id="IPR003610">
    <property type="entry name" value="CBM5/12"/>
</dbReference>
<keyword evidence="5" id="KW-1185">Reference proteome</keyword>
<feature type="domain" description="Chitin-binding type-3" evidence="3">
    <location>
        <begin position="482"/>
        <end position="530"/>
    </location>
</feature>
<dbReference type="SUPFAM" id="SSF51055">
    <property type="entry name" value="Carbohydrate binding domain"/>
    <property type="match status" value="2"/>
</dbReference>
<dbReference type="SUPFAM" id="SSF51445">
    <property type="entry name" value="(Trans)glycosidases"/>
    <property type="match status" value="1"/>
</dbReference>
<evidence type="ECO:0000313" key="5">
    <source>
        <dbReference type="Proteomes" id="UP001560267"/>
    </source>
</evidence>
<dbReference type="InterPro" id="IPR017853">
    <property type="entry name" value="GH"/>
</dbReference>
<dbReference type="Gene3D" id="3.20.20.80">
    <property type="entry name" value="Glycosidases"/>
    <property type="match status" value="1"/>
</dbReference>
<feature type="domain" description="Chitin-binding type-3" evidence="3">
    <location>
        <begin position="414"/>
        <end position="462"/>
    </location>
</feature>
<dbReference type="EMBL" id="JBFSHR010000066">
    <property type="protein sequence ID" value="MEX6430620.1"/>
    <property type="molecule type" value="Genomic_DNA"/>
</dbReference>
<evidence type="ECO:0000256" key="1">
    <source>
        <dbReference type="ARBA" id="ARBA00022801"/>
    </source>
</evidence>
<sequence length="540" mass="59561">MTDEETPDLPSTPLITLADLIKPHEVDGEDDRETRVRRSLRARLSYYSPLRIFMAIVILAGIGYFGTKQVQNVIASSVKVKSEFFAPYVDTTLTPTYQFQDANQNVAKQTILGFITAPPSGTCTPSWGGYYSIASAESQINLTRRLVEYQNLGGTAIISFGGQRGRHLSTVCTSPSALASVYSQVISTYHTPAIDLDTEGSALNDFAAMNRRAQALRLLESQYPKLQVWLTLPVATNGLQENALGVVRTMLTHRVRLAGINVMTMDYGVPTSNMAATIESSLKATELQLANEFTHHGLHLTAKQIFNRMGATVEIGQNSDYGEIFTTSDARSLAAFVLRNSLRRLSMWSLNRDAPCPTAFGNQEIYSNTCSGTQQSSLQFSNIFNHALTGSITNRHQVILAPNDISTNPANAPYPIWQPNFPYPEHYKVVWNGYVYQAKYYNQGTQPTQTYQYSFQTPWLLIGPVLKTDHAPSIPKLPPGTYPAWNAKQAYSTGANVEIGGEGYQAKYYNQGDNPTAALINPSTSPWKPLFTLPGEPALN</sequence>
<dbReference type="CDD" id="cd06543">
    <property type="entry name" value="GH18_PF-ChiA-like"/>
    <property type="match status" value="1"/>
</dbReference>
<dbReference type="RefSeq" id="WP_298344222.1">
    <property type="nucleotide sequence ID" value="NZ_JBFSHR010000066.1"/>
</dbReference>
<name>A0ABV3Y513_9ACTN</name>
<evidence type="ECO:0000256" key="2">
    <source>
        <dbReference type="SAM" id="Phobius"/>
    </source>
</evidence>
<dbReference type="SMART" id="SM00495">
    <property type="entry name" value="ChtBD3"/>
    <property type="match status" value="2"/>
</dbReference>
<gene>
    <name evidence="4" type="ORF">AB6A68_12360</name>
</gene>
<keyword evidence="2" id="KW-1133">Transmembrane helix</keyword>
<comment type="caution">
    <text evidence="4">The sequence shown here is derived from an EMBL/GenBank/DDBJ whole genome shotgun (WGS) entry which is preliminary data.</text>
</comment>
<accession>A0ABV3Y513</accession>
<feature type="transmembrane region" description="Helical" evidence="2">
    <location>
        <begin position="44"/>
        <end position="66"/>
    </location>
</feature>
<dbReference type="PANTHER" id="PTHR42976:SF1">
    <property type="entry name" value="GH18 DOMAIN-CONTAINING PROTEIN-RELATED"/>
    <property type="match status" value="1"/>
</dbReference>